<proteinExistence type="inferred from homology"/>
<dbReference type="NCBIfam" id="TIGR01552">
    <property type="entry name" value="phd_fam"/>
    <property type="match status" value="1"/>
</dbReference>
<dbReference type="InterPro" id="IPR006442">
    <property type="entry name" value="Antitoxin_Phd/YefM"/>
</dbReference>
<name>A0ABS1WQJ0_9GAMM</name>
<reference evidence="4 5" key="1">
    <citation type="journal article" date="2021" name="Int. J. Syst. Evol. Microbiol.">
        <title>Steroidobacter gossypii sp. nov., isolated from soil of cotton cropping field.</title>
        <authorList>
            <person name="Huang R."/>
            <person name="Yang S."/>
            <person name="Zhen C."/>
            <person name="Liu W."/>
        </authorList>
    </citation>
    <scope>NUCLEOTIDE SEQUENCE [LARGE SCALE GENOMIC DNA]</scope>
    <source>
        <strain evidence="4 5">S1-65</strain>
    </source>
</reference>
<comment type="similarity">
    <text evidence="1 2">Belongs to the phD/YefM antitoxin family.</text>
</comment>
<evidence type="ECO:0000256" key="1">
    <source>
        <dbReference type="ARBA" id="ARBA00009981"/>
    </source>
</evidence>
<organism evidence="4 5">
    <name type="scientific">Steroidobacter gossypii</name>
    <dbReference type="NCBI Taxonomy" id="2805490"/>
    <lineage>
        <taxon>Bacteria</taxon>
        <taxon>Pseudomonadati</taxon>
        <taxon>Pseudomonadota</taxon>
        <taxon>Gammaproteobacteria</taxon>
        <taxon>Steroidobacterales</taxon>
        <taxon>Steroidobacteraceae</taxon>
        <taxon>Steroidobacter</taxon>
    </lineage>
</organism>
<comment type="function">
    <text evidence="2">Antitoxin component of a type II toxin-antitoxin (TA) system.</text>
</comment>
<evidence type="ECO:0000313" key="4">
    <source>
        <dbReference type="EMBL" id="MBM0103240.1"/>
    </source>
</evidence>
<keyword evidence="5" id="KW-1185">Reference proteome</keyword>
<dbReference type="RefSeq" id="WP_203165225.1">
    <property type="nucleotide sequence ID" value="NZ_JAEVLS010000001.1"/>
</dbReference>
<comment type="caution">
    <text evidence="4">The sequence shown here is derived from an EMBL/GenBank/DDBJ whole genome shotgun (WGS) entry which is preliminary data.</text>
</comment>
<evidence type="ECO:0000256" key="2">
    <source>
        <dbReference type="RuleBase" id="RU362080"/>
    </source>
</evidence>
<dbReference type="Proteomes" id="UP000661077">
    <property type="component" value="Unassembled WGS sequence"/>
</dbReference>
<evidence type="ECO:0000313" key="5">
    <source>
        <dbReference type="Proteomes" id="UP000661077"/>
    </source>
</evidence>
<dbReference type="InterPro" id="IPR036165">
    <property type="entry name" value="YefM-like_sf"/>
</dbReference>
<evidence type="ECO:0000256" key="3">
    <source>
        <dbReference type="SAM" id="MobiDB-lite"/>
    </source>
</evidence>
<accession>A0ABS1WQJ0</accession>
<dbReference type="SUPFAM" id="SSF143120">
    <property type="entry name" value="YefM-like"/>
    <property type="match status" value="1"/>
</dbReference>
<gene>
    <name evidence="4" type="ORF">JM946_00710</name>
</gene>
<feature type="region of interest" description="Disordered" evidence="3">
    <location>
        <begin position="1"/>
        <end position="38"/>
    </location>
</feature>
<sequence length="125" mass="14096">MARRTHANLPKASVLKPKSAPTADAPARRSVPATQAKNRFGEILQTARDSGPVFIERHGQAQAVVLDIDTYNKLTSNERTHQERELDHWAREFDSLHARMQSHKARRAVDALFSATDAELNRRDT</sequence>
<protein>
    <recommendedName>
        <fullName evidence="2">Antitoxin</fullName>
    </recommendedName>
</protein>
<dbReference type="EMBL" id="JAEVLS010000001">
    <property type="protein sequence ID" value="MBM0103240.1"/>
    <property type="molecule type" value="Genomic_DNA"/>
</dbReference>
<dbReference type="Gene3D" id="3.40.1620.10">
    <property type="entry name" value="YefM-like domain"/>
    <property type="match status" value="1"/>
</dbReference>
<dbReference type="Pfam" id="PF02604">
    <property type="entry name" value="PhdYeFM_antitox"/>
    <property type="match status" value="1"/>
</dbReference>